<name>A0A5N6MHB6_9MICC</name>
<protein>
    <submittedName>
        <fullName evidence="1">Cyclase family protein</fullName>
    </submittedName>
</protein>
<organism evidence="1 2">
    <name type="scientific">Arthrobacter yangruifuii</name>
    <dbReference type="NCBI Taxonomy" id="2606616"/>
    <lineage>
        <taxon>Bacteria</taxon>
        <taxon>Bacillati</taxon>
        <taxon>Actinomycetota</taxon>
        <taxon>Actinomycetes</taxon>
        <taxon>Micrococcales</taxon>
        <taxon>Micrococcaceae</taxon>
        <taxon>Arthrobacter</taxon>
    </lineage>
</organism>
<evidence type="ECO:0000313" key="1">
    <source>
        <dbReference type="EMBL" id="KAD3633139.1"/>
    </source>
</evidence>
<reference evidence="1 2" key="1">
    <citation type="submission" date="2019-08" db="EMBL/GenBank/DDBJ databases">
        <title>Arthrobacter sp. nov., isolated from plateau pika and Tibetan wild ass.</title>
        <authorList>
            <person name="Ge Y."/>
        </authorList>
    </citation>
    <scope>NUCLEOTIDE SEQUENCE [LARGE SCALE GENOMIC DNA]</scope>
    <source>
        <strain evidence="1 2">785</strain>
    </source>
</reference>
<comment type="caution">
    <text evidence="1">The sequence shown here is derived from an EMBL/GenBank/DDBJ whole genome shotgun (WGS) entry which is preliminary data.</text>
</comment>
<dbReference type="Proteomes" id="UP000326852">
    <property type="component" value="Unassembled WGS sequence"/>
</dbReference>
<dbReference type="GO" id="GO:0019441">
    <property type="term" value="P:L-tryptophan catabolic process to kynurenine"/>
    <property type="evidence" value="ECO:0007669"/>
    <property type="project" value="InterPro"/>
</dbReference>
<gene>
    <name evidence="1" type="ORF">GD627_09940</name>
</gene>
<dbReference type="Gene3D" id="3.50.30.50">
    <property type="entry name" value="Putative cyclase"/>
    <property type="match status" value="1"/>
</dbReference>
<dbReference type="GO" id="GO:0004061">
    <property type="term" value="F:arylformamidase activity"/>
    <property type="evidence" value="ECO:0007669"/>
    <property type="project" value="InterPro"/>
</dbReference>
<dbReference type="AlphaFoldDB" id="A0A5N6MHB6"/>
<dbReference type="RefSeq" id="WP_152272351.1">
    <property type="nucleotide sequence ID" value="NZ_VTFX01000004.1"/>
</dbReference>
<dbReference type="EMBL" id="VTFX01000004">
    <property type="protein sequence ID" value="KAD3633139.1"/>
    <property type="molecule type" value="Genomic_DNA"/>
</dbReference>
<proteinExistence type="predicted"/>
<accession>A0A5N6MHB6</accession>
<dbReference type="PANTHER" id="PTHR31118">
    <property type="entry name" value="CYCLASE-LIKE PROTEIN 2"/>
    <property type="match status" value="1"/>
</dbReference>
<evidence type="ECO:0000313" key="2">
    <source>
        <dbReference type="Proteomes" id="UP000326852"/>
    </source>
</evidence>
<dbReference type="PANTHER" id="PTHR31118:SF32">
    <property type="entry name" value="KYNURENINE FORMAMIDASE"/>
    <property type="match status" value="1"/>
</dbReference>
<sequence>MQVVDLSHPVRCGMQVFPGDPSVTLRSAATVAADGFAVAELHLGSHSGTHLDAPLHTVEGGGSVDTMVLETLMGPARIVAVPGAAANAVVRWTEVGGQLEGLQPGTIVLFCTGWSRHFGTPAYLQHPTLDAGIAEQLVAAGVRLVGVDTLNPDPTPGPAQPGQTPGGTALPFHDAFLGAGGGIVENLTNLEKVVWPEPRFSALPLKLEGLDGSPVRAVAWRP</sequence>
<keyword evidence="2" id="KW-1185">Reference proteome</keyword>
<dbReference type="InterPro" id="IPR037175">
    <property type="entry name" value="KFase_sf"/>
</dbReference>
<dbReference type="Pfam" id="PF04199">
    <property type="entry name" value="Cyclase"/>
    <property type="match status" value="1"/>
</dbReference>
<dbReference type="SUPFAM" id="SSF102198">
    <property type="entry name" value="Putative cyclase"/>
    <property type="match status" value="1"/>
</dbReference>
<dbReference type="InterPro" id="IPR007325">
    <property type="entry name" value="KFase/CYL"/>
</dbReference>